<protein>
    <recommendedName>
        <fullName evidence="3">Anaphase-promoting complex subunit 5</fullName>
    </recommendedName>
</protein>
<evidence type="ECO:0008006" key="3">
    <source>
        <dbReference type="Google" id="ProtNLM"/>
    </source>
</evidence>
<evidence type="ECO:0000256" key="1">
    <source>
        <dbReference type="SAM" id="MobiDB-lite"/>
    </source>
</evidence>
<proteinExistence type="predicted"/>
<reference evidence="2" key="1">
    <citation type="submission" date="2021-01" db="EMBL/GenBank/DDBJ databases">
        <authorList>
            <person name="Corre E."/>
            <person name="Pelletier E."/>
            <person name="Niang G."/>
            <person name="Scheremetjew M."/>
            <person name="Finn R."/>
            <person name="Kale V."/>
            <person name="Holt S."/>
            <person name="Cochrane G."/>
            <person name="Meng A."/>
            <person name="Brown T."/>
            <person name="Cohen L."/>
        </authorList>
    </citation>
    <scope>NUCLEOTIDE SEQUENCE</scope>
    <source>
        <strain evidence="2">CCMP2058</strain>
    </source>
</reference>
<gene>
    <name evidence="2" type="ORF">LAMO00422_LOCUS1714</name>
</gene>
<organism evidence="2">
    <name type="scientific">Amorphochlora amoebiformis</name>
    <dbReference type="NCBI Taxonomy" id="1561963"/>
    <lineage>
        <taxon>Eukaryota</taxon>
        <taxon>Sar</taxon>
        <taxon>Rhizaria</taxon>
        <taxon>Cercozoa</taxon>
        <taxon>Chlorarachniophyceae</taxon>
        <taxon>Amorphochlora</taxon>
    </lineage>
</organism>
<sequence length="225" mass="24603">MSGHIPSGLSGRVVVLADRLKAHTFVNEVALRSFTEGEEGLSKWSCHALSLGATSLANSGNWQGAISIIYRLCDLTANGTGPGLSPTDTALKATESCLLKRGQPGFWRKVLEKVSSALALRRLKIAQNTLHWQGSLEALNAMRMEGFLPHVKELNAALAGLLAAPVKESRSHALRLASDMRTNHIDLSIANQQKVQQLNDPSYSQAQKRLSPFQDDLTPRQTQRW</sequence>
<accession>A0A7S0GP01</accession>
<dbReference type="AlphaFoldDB" id="A0A7S0GP01"/>
<feature type="region of interest" description="Disordered" evidence="1">
    <location>
        <begin position="200"/>
        <end position="225"/>
    </location>
</feature>
<dbReference type="EMBL" id="HBEM01002389">
    <property type="protein sequence ID" value="CAD8431516.1"/>
    <property type="molecule type" value="Transcribed_RNA"/>
</dbReference>
<name>A0A7S0GP01_9EUKA</name>
<evidence type="ECO:0000313" key="2">
    <source>
        <dbReference type="EMBL" id="CAD8431516.1"/>
    </source>
</evidence>